<dbReference type="RefSeq" id="WP_250986133.1">
    <property type="nucleotide sequence ID" value="NZ_QFDM01000001.1"/>
</dbReference>
<evidence type="ECO:0000256" key="4">
    <source>
        <dbReference type="ARBA" id="ARBA00023014"/>
    </source>
</evidence>
<evidence type="ECO:0000313" key="6">
    <source>
        <dbReference type="EMBL" id="MCM2464877.1"/>
    </source>
</evidence>
<dbReference type="InterPro" id="IPR058240">
    <property type="entry name" value="rSAM_sf"/>
</dbReference>
<comment type="caution">
    <text evidence="6">The sequence shown here is derived from an EMBL/GenBank/DDBJ whole genome shotgun (WGS) entry which is preliminary data.</text>
</comment>
<keyword evidence="2" id="KW-0479">Metal-binding</keyword>
<dbReference type="InterPro" id="IPR023867">
    <property type="entry name" value="Sulphatase_maturase_rSAM"/>
</dbReference>
<evidence type="ECO:0000259" key="5">
    <source>
        <dbReference type="PROSITE" id="PS51918"/>
    </source>
</evidence>
<dbReference type="SFLD" id="SFLDS00029">
    <property type="entry name" value="Radical_SAM"/>
    <property type="match status" value="1"/>
</dbReference>
<sequence length="403" mass="46153">MEDKFSDLVQQNLFSESPDIPYLKSIIESNLELNSEDTNELIYSITLKLNSSLFPPVTGIELILTEGCNLACSYCFEKDMAGHSKMPRNIAAKAIDLLIDYSNDCSELHITYFGGEPLLNYSVMRYITEYAQEQSSLRNKSINFNMTTNGTLLNRSIVEYLSSNKIKVLVSVDGLRRTHDKHRKDKNGNGTFDRVYKNLKLLKEKQPWIGIKMTIMPIECKYLFDDVINLYNMGVNQFLIGPATGVSWSAQTINTYLSQLEKLYEWYFSYPRSDLRINEFDEIENKPFFGCHAGRTNIAVGIDGQISPCSKILAINNTNLLSKLGNVYLGLTNFKNRLRLNECSELHVECERMGISEEYRGGCYASNYYETGSLFIPSMKDHNFDKARHSLSEKFQQLKRITN</sequence>
<dbReference type="SFLD" id="SFLDG01067">
    <property type="entry name" value="SPASM/twitch_domain_containing"/>
    <property type="match status" value="1"/>
</dbReference>
<keyword evidence="3" id="KW-0408">Iron</keyword>
<dbReference type="AlphaFoldDB" id="A0ABD4T9M6"/>
<name>A0ABD4T9M6_9EURY</name>
<feature type="domain" description="Radical SAM core" evidence="5">
    <location>
        <begin position="54"/>
        <end position="287"/>
    </location>
</feature>
<gene>
    <name evidence="6" type="ORF">DIC75_00875</name>
</gene>
<dbReference type="InterPro" id="IPR013785">
    <property type="entry name" value="Aldolase_TIM"/>
</dbReference>
<dbReference type="Proteomes" id="UP001523230">
    <property type="component" value="Unassembled WGS sequence"/>
</dbReference>
<dbReference type="PANTHER" id="PTHR43273">
    <property type="entry name" value="ANAEROBIC SULFATASE-MATURATING ENZYME HOMOLOG ASLB-RELATED"/>
    <property type="match status" value="1"/>
</dbReference>
<dbReference type="PANTHER" id="PTHR43273:SF8">
    <property type="entry name" value="RADICAL SAM DOMAIN PROTEIN"/>
    <property type="match status" value="1"/>
</dbReference>
<dbReference type="PROSITE" id="PS51918">
    <property type="entry name" value="RADICAL_SAM"/>
    <property type="match status" value="1"/>
</dbReference>
<dbReference type="GO" id="GO:0051536">
    <property type="term" value="F:iron-sulfur cluster binding"/>
    <property type="evidence" value="ECO:0007669"/>
    <property type="project" value="UniProtKB-KW"/>
</dbReference>
<keyword evidence="4" id="KW-0411">Iron-sulfur</keyword>
<accession>A0ABD4T9M6</accession>
<protein>
    <recommendedName>
        <fullName evidence="5">Radical SAM core domain-containing protein</fullName>
    </recommendedName>
</protein>
<evidence type="ECO:0000313" key="7">
    <source>
        <dbReference type="Proteomes" id="UP001523230"/>
    </source>
</evidence>
<reference evidence="6 7" key="1">
    <citation type="submission" date="2018-05" db="EMBL/GenBank/DDBJ databases">
        <title>Isolation and characterization of genus Methanoculleus species and their viruses from deep sea marine sediment offshore southwestern Taiwan.</title>
        <authorList>
            <person name="Wei W.-H."/>
            <person name="Chen W.-C."/>
            <person name="Lai M.-C."/>
            <person name="Chen S.-C."/>
        </authorList>
    </citation>
    <scope>NUCLEOTIDE SEQUENCE [LARGE SCALE GENOMIC DNA]</scope>
    <source>
        <strain evidence="6 7">CWC-02</strain>
    </source>
</reference>
<organism evidence="6 7">
    <name type="scientific">Methanoculleus oceani</name>
    <dbReference type="NCBI Taxonomy" id="2184756"/>
    <lineage>
        <taxon>Archaea</taxon>
        <taxon>Methanobacteriati</taxon>
        <taxon>Methanobacteriota</taxon>
        <taxon>Stenosarchaea group</taxon>
        <taxon>Methanomicrobia</taxon>
        <taxon>Methanomicrobiales</taxon>
        <taxon>Methanomicrobiaceae</taxon>
        <taxon>Methanoculleus</taxon>
    </lineage>
</organism>
<dbReference type="GO" id="GO:0046872">
    <property type="term" value="F:metal ion binding"/>
    <property type="evidence" value="ECO:0007669"/>
    <property type="project" value="UniProtKB-KW"/>
</dbReference>
<dbReference type="InterPro" id="IPR007197">
    <property type="entry name" value="rSAM"/>
</dbReference>
<dbReference type="EMBL" id="QFDM01000001">
    <property type="protein sequence ID" value="MCM2464877.1"/>
    <property type="molecule type" value="Genomic_DNA"/>
</dbReference>
<evidence type="ECO:0000256" key="1">
    <source>
        <dbReference type="ARBA" id="ARBA00022691"/>
    </source>
</evidence>
<evidence type="ECO:0000256" key="2">
    <source>
        <dbReference type="ARBA" id="ARBA00022723"/>
    </source>
</evidence>
<keyword evidence="1" id="KW-0949">S-adenosyl-L-methionine</keyword>
<proteinExistence type="predicted"/>
<evidence type="ECO:0000256" key="3">
    <source>
        <dbReference type="ARBA" id="ARBA00023004"/>
    </source>
</evidence>
<dbReference type="Gene3D" id="3.20.20.70">
    <property type="entry name" value="Aldolase class I"/>
    <property type="match status" value="1"/>
</dbReference>
<dbReference type="SFLD" id="SFLDG01386">
    <property type="entry name" value="main_SPASM_domain-containing"/>
    <property type="match status" value="1"/>
</dbReference>
<keyword evidence="7" id="KW-1185">Reference proteome</keyword>
<dbReference type="CDD" id="cd01335">
    <property type="entry name" value="Radical_SAM"/>
    <property type="match status" value="1"/>
</dbReference>
<dbReference type="SUPFAM" id="SSF102114">
    <property type="entry name" value="Radical SAM enzymes"/>
    <property type="match status" value="1"/>
</dbReference>
<dbReference type="SFLD" id="SFLDG01384">
    <property type="entry name" value="thioether_bond_formation_requi"/>
    <property type="match status" value="1"/>
</dbReference>
<dbReference type="Pfam" id="PF04055">
    <property type="entry name" value="Radical_SAM"/>
    <property type="match status" value="1"/>
</dbReference>